<gene>
    <name evidence="1" type="ORF">HMPREF0083_00369</name>
</gene>
<dbReference type="EMBL" id="AWSJ01000034">
    <property type="protein sequence ID" value="ERI11568.1"/>
    <property type="molecule type" value="Genomic_DNA"/>
</dbReference>
<organism evidence="1 2">
    <name type="scientific">Aneurinibacillus aneurinilyticus ATCC 12856</name>
    <dbReference type="NCBI Taxonomy" id="649747"/>
    <lineage>
        <taxon>Bacteria</taxon>
        <taxon>Bacillati</taxon>
        <taxon>Bacillota</taxon>
        <taxon>Bacilli</taxon>
        <taxon>Bacillales</taxon>
        <taxon>Paenibacillaceae</taxon>
        <taxon>Aneurinibacillus group</taxon>
        <taxon>Aneurinibacillus</taxon>
    </lineage>
</organism>
<reference evidence="1 2" key="1">
    <citation type="submission" date="2013-08" db="EMBL/GenBank/DDBJ databases">
        <authorList>
            <person name="Weinstock G."/>
            <person name="Sodergren E."/>
            <person name="Wylie T."/>
            <person name="Fulton L."/>
            <person name="Fulton R."/>
            <person name="Fronick C."/>
            <person name="O'Laughlin M."/>
            <person name="Godfrey J."/>
            <person name="Miner T."/>
            <person name="Herter B."/>
            <person name="Appelbaum E."/>
            <person name="Cordes M."/>
            <person name="Lek S."/>
            <person name="Wollam A."/>
            <person name="Pepin K.H."/>
            <person name="Palsikar V.B."/>
            <person name="Mitreva M."/>
            <person name="Wilson R.K."/>
        </authorList>
    </citation>
    <scope>NUCLEOTIDE SEQUENCE [LARGE SCALE GENOMIC DNA]</scope>
    <source>
        <strain evidence="1 2">ATCC 12856</strain>
    </source>
</reference>
<proteinExistence type="predicted"/>
<evidence type="ECO:0000313" key="1">
    <source>
        <dbReference type="EMBL" id="ERI11568.1"/>
    </source>
</evidence>
<evidence type="ECO:0000313" key="2">
    <source>
        <dbReference type="Proteomes" id="UP000016511"/>
    </source>
</evidence>
<dbReference type="AlphaFoldDB" id="U1XAJ1"/>
<protein>
    <submittedName>
        <fullName evidence="1">Uncharacterized protein</fullName>
    </submittedName>
</protein>
<accession>U1XAJ1</accession>
<comment type="caution">
    <text evidence="1">The sequence shown here is derived from an EMBL/GenBank/DDBJ whole genome shotgun (WGS) entry which is preliminary data.</text>
</comment>
<dbReference type="HOGENOM" id="CLU_3228878_0_0_9"/>
<name>U1XAJ1_ANEAE</name>
<sequence>MSLPREKDEGTRRRVHLLSSTLWIINRHDFSLFHIFHKIKILK</sequence>
<dbReference type="Proteomes" id="UP000016511">
    <property type="component" value="Unassembled WGS sequence"/>
</dbReference>
<keyword evidence="2" id="KW-1185">Reference proteome</keyword>